<dbReference type="AlphaFoldDB" id="A0A2N0PK53"/>
<protein>
    <submittedName>
        <fullName evidence="2">Uncharacterized protein</fullName>
    </submittedName>
</protein>
<dbReference type="Proteomes" id="UP000232722">
    <property type="component" value="Unassembled WGS sequence"/>
</dbReference>
<sequence>MASTADHDMGQNSTNSKESMHKPKKAEENLEHTIQDLESGQISFIKLNKVVIVNNEMMEEYHAQDGIDQGEAWSPLSSYSAENAEKK</sequence>
<organism evidence="2 3">
    <name type="scientific">Rhizophagus irregularis</name>
    <dbReference type="NCBI Taxonomy" id="588596"/>
    <lineage>
        <taxon>Eukaryota</taxon>
        <taxon>Fungi</taxon>
        <taxon>Fungi incertae sedis</taxon>
        <taxon>Mucoromycota</taxon>
        <taxon>Glomeromycotina</taxon>
        <taxon>Glomeromycetes</taxon>
        <taxon>Glomerales</taxon>
        <taxon>Glomeraceae</taxon>
        <taxon>Rhizophagus</taxon>
    </lineage>
</organism>
<reference evidence="2 3" key="1">
    <citation type="submission" date="2016-04" db="EMBL/GenBank/DDBJ databases">
        <title>Genome analyses suggest a sexual origin of heterokaryosis in a supposedly ancient asexual fungus.</title>
        <authorList>
            <person name="Ropars J."/>
            <person name="Sedzielewska K."/>
            <person name="Noel J."/>
            <person name="Charron P."/>
            <person name="Farinelli L."/>
            <person name="Marton T."/>
            <person name="Kruger M."/>
            <person name="Pelin A."/>
            <person name="Brachmann A."/>
            <person name="Corradi N."/>
        </authorList>
    </citation>
    <scope>NUCLEOTIDE SEQUENCE [LARGE SCALE GENOMIC DNA]</scope>
    <source>
        <strain evidence="2 3">A5</strain>
    </source>
</reference>
<proteinExistence type="predicted"/>
<name>A0A2N0PK53_9GLOM</name>
<feature type="region of interest" description="Disordered" evidence="1">
    <location>
        <begin position="1"/>
        <end position="32"/>
    </location>
</feature>
<evidence type="ECO:0000256" key="1">
    <source>
        <dbReference type="SAM" id="MobiDB-lite"/>
    </source>
</evidence>
<comment type="caution">
    <text evidence="2">The sequence shown here is derived from an EMBL/GenBank/DDBJ whole genome shotgun (WGS) entry which is preliminary data.</text>
</comment>
<accession>A0A2N0PK53</accession>
<evidence type="ECO:0000313" key="2">
    <source>
        <dbReference type="EMBL" id="PKC07216.1"/>
    </source>
</evidence>
<evidence type="ECO:0000313" key="3">
    <source>
        <dbReference type="Proteomes" id="UP000232722"/>
    </source>
</evidence>
<dbReference type="EMBL" id="LLXJ01000664">
    <property type="protein sequence ID" value="PKC07216.1"/>
    <property type="molecule type" value="Genomic_DNA"/>
</dbReference>
<feature type="compositionally biased region" description="Basic and acidic residues" evidence="1">
    <location>
        <begin position="18"/>
        <end position="32"/>
    </location>
</feature>
<dbReference type="VEuPathDB" id="FungiDB:RhiirFUN_012850"/>
<feature type="region of interest" description="Disordered" evidence="1">
    <location>
        <begin position="65"/>
        <end position="87"/>
    </location>
</feature>
<reference evidence="2 3" key="2">
    <citation type="submission" date="2017-09" db="EMBL/GenBank/DDBJ databases">
        <title>Extensive intraspecific genome diversity in a model arbuscular mycorrhizal fungus.</title>
        <authorList>
            <person name="Chen E.C."/>
            <person name="Morin E."/>
            <person name="Beaudet D."/>
            <person name="Noel J."/>
            <person name="Ndikumana S."/>
            <person name="Charron P."/>
            <person name="St-Onge C."/>
            <person name="Giorgi J."/>
            <person name="Grigoriev I.V."/>
            <person name="Roux C."/>
            <person name="Martin F.M."/>
            <person name="Corradi N."/>
        </authorList>
    </citation>
    <scope>NUCLEOTIDE SEQUENCE [LARGE SCALE GENOMIC DNA]</scope>
    <source>
        <strain evidence="2 3">A5</strain>
    </source>
</reference>
<gene>
    <name evidence="2" type="ORF">RhiirA5_418503</name>
</gene>